<dbReference type="InterPro" id="IPR043129">
    <property type="entry name" value="ATPase_NBD"/>
</dbReference>
<dbReference type="PANTHER" id="PTHR21060:SF15">
    <property type="entry name" value="ACETATE KINASE-RELATED"/>
    <property type="match status" value="1"/>
</dbReference>
<comment type="caution">
    <text evidence="7">Lacks conserved residue(s) required for the propagation of feature annotation.</text>
</comment>
<dbReference type="PROSITE" id="PS01076">
    <property type="entry name" value="ACETATE_KINASE_2"/>
    <property type="match status" value="1"/>
</dbReference>
<keyword evidence="2 7" id="KW-0963">Cytoplasm</keyword>
<dbReference type="Pfam" id="PF00871">
    <property type="entry name" value="Acetate_kinase"/>
    <property type="match status" value="1"/>
</dbReference>
<sequence>MKILVVNCGSSSLKYQLIDSESEEVSASGQCERIGLDGIFSIKVKGEKLEKSVDIPDHSVAMKTVLDALVAPEHGILKSLDEIEAIGHRVVHGGEKFSSSVLIDENVISEIEECSALAPLHNPANILGIRACQKIMPGVPNVAVFDTAFHQTMPPKAYLYGIPKKYYEQYGIRRYGFHGTSHSFVSERLAQLAGLDINNSKMIICHIGSGASISAVVNGKSVDTSMGMTPLEGLVMGTRSGDIDPAIVEFICNKENKSVSDVLTMLNKESGVLGISGLSNDYRDLLEEEDAGNEAAHNALEVLVYRVIKYIGAYHTAIGGADAIALTAGAGENNLVVRGRIVEGLSALGIKLNKEANTVRGEELLLSTADSSIPVWVVPTNEELKIARETAAVVEK</sequence>
<keyword evidence="6 7" id="KW-0067">ATP-binding</keyword>
<dbReference type="CDD" id="cd24010">
    <property type="entry name" value="ASKHA_NBD_AcK_PK"/>
    <property type="match status" value="1"/>
</dbReference>
<dbReference type="HAMAP" id="MF_00020">
    <property type="entry name" value="Acetate_kinase"/>
    <property type="match status" value="1"/>
</dbReference>
<evidence type="ECO:0000256" key="6">
    <source>
        <dbReference type="ARBA" id="ARBA00022840"/>
    </source>
</evidence>
<keyword evidence="4 7" id="KW-0547">Nucleotide-binding</keyword>
<evidence type="ECO:0000313" key="10">
    <source>
        <dbReference type="Proteomes" id="UP000606193"/>
    </source>
</evidence>
<feature type="binding site" evidence="7">
    <location>
        <position position="14"/>
    </location>
    <ligand>
        <name>ATP</name>
        <dbReference type="ChEBI" id="CHEBI:30616"/>
    </ligand>
</feature>
<feature type="binding site" evidence="7">
    <location>
        <begin position="206"/>
        <end position="210"/>
    </location>
    <ligand>
        <name>ATP</name>
        <dbReference type="ChEBI" id="CHEBI:30616"/>
    </ligand>
</feature>
<evidence type="ECO:0000256" key="2">
    <source>
        <dbReference type="ARBA" id="ARBA00022490"/>
    </source>
</evidence>
<comment type="cofactor">
    <cofactor evidence="7">
        <name>Mg(2+)</name>
        <dbReference type="ChEBI" id="CHEBI:18420"/>
    </cofactor>
    <cofactor evidence="7">
        <name>Mn(2+)</name>
        <dbReference type="ChEBI" id="CHEBI:29035"/>
    </cofactor>
    <text evidence="7">Mg(2+). Can also accept Mn(2+).</text>
</comment>
<dbReference type="EMBL" id="JACRSX010000014">
    <property type="protein sequence ID" value="MBC8562949.1"/>
    <property type="molecule type" value="Genomic_DNA"/>
</dbReference>
<evidence type="ECO:0000256" key="4">
    <source>
        <dbReference type="ARBA" id="ARBA00022741"/>
    </source>
</evidence>
<comment type="pathway">
    <text evidence="7">Metabolic intermediate biosynthesis; acetyl-CoA biosynthesis; acetyl-CoA from acetate: step 1/2.</text>
</comment>
<keyword evidence="5 7" id="KW-0418">Kinase</keyword>
<feature type="site" description="Transition state stabilizer" evidence="7">
    <location>
        <position position="178"/>
    </location>
</feature>
<comment type="similarity">
    <text evidence="1 7 8">Belongs to the acetokinase family.</text>
</comment>
<name>A0ABR7N2U9_9FIRM</name>
<dbReference type="Gene3D" id="3.30.420.40">
    <property type="match status" value="2"/>
</dbReference>
<dbReference type="SUPFAM" id="SSF53067">
    <property type="entry name" value="Actin-like ATPase domain"/>
    <property type="match status" value="2"/>
</dbReference>
<comment type="subcellular location">
    <subcellularLocation>
        <location evidence="7">Cytoplasm</location>
    </subcellularLocation>
</comment>
<feature type="binding site" evidence="7">
    <location>
        <position position="89"/>
    </location>
    <ligand>
        <name>substrate</name>
    </ligand>
</feature>
<evidence type="ECO:0000256" key="8">
    <source>
        <dbReference type="RuleBase" id="RU003835"/>
    </source>
</evidence>
<keyword evidence="7" id="KW-0460">Magnesium</keyword>
<reference evidence="9 10" key="1">
    <citation type="submission" date="2020-08" db="EMBL/GenBank/DDBJ databases">
        <title>Genome public.</title>
        <authorList>
            <person name="Liu C."/>
            <person name="Sun Q."/>
        </authorList>
    </citation>
    <scope>NUCLEOTIDE SEQUENCE [LARGE SCALE GENOMIC DNA]</scope>
    <source>
        <strain evidence="9 10">NSJ-37</strain>
    </source>
</reference>
<organism evidence="9 10">
    <name type="scientific">Jutongia huaianensis</name>
    <dbReference type="NCBI Taxonomy" id="2763668"/>
    <lineage>
        <taxon>Bacteria</taxon>
        <taxon>Bacillati</taxon>
        <taxon>Bacillota</taxon>
        <taxon>Clostridia</taxon>
        <taxon>Lachnospirales</taxon>
        <taxon>Lachnospiraceae</taxon>
        <taxon>Jutongia</taxon>
    </lineage>
</organism>
<dbReference type="RefSeq" id="WP_022464651.1">
    <property type="nucleotide sequence ID" value="NZ_JACRSX010000014.1"/>
</dbReference>
<dbReference type="GO" id="GO:0016301">
    <property type="term" value="F:kinase activity"/>
    <property type="evidence" value="ECO:0007669"/>
    <property type="project" value="UniProtKB-KW"/>
</dbReference>
<dbReference type="InterPro" id="IPR000890">
    <property type="entry name" value="Aliphatic_acid_kin_short-chain"/>
</dbReference>
<gene>
    <name evidence="7" type="primary">ackA</name>
    <name evidence="9" type="ORF">H8704_09990</name>
</gene>
<keyword evidence="3 7" id="KW-0808">Transferase</keyword>
<evidence type="ECO:0000256" key="3">
    <source>
        <dbReference type="ARBA" id="ARBA00022679"/>
    </source>
</evidence>
<protein>
    <recommendedName>
        <fullName evidence="7">Acetate kinase</fullName>
        <ecNumber evidence="7">2.7.2.1</ecNumber>
    </recommendedName>
    <alternativeName>
        <fullName evidence="7">Acetokinase</fullName>
    </alternativeName>
</protein>
<dbReference type="InterPro" id="IPR023865">
    <property type="entry name" value="Aliphatic_acid_kinase_CS"/>
</dbReference>
<dbReference type="NCBIfam" id="TIGR00016">
    <property type="entry name" value="ackA"/>
    <property type="match status" value="1"/>
</dbReference>
<dbReference type="EC" id="2.7.2.1" evidence="7"/>
<accession>A0ABR7N2U9</accession>
<evidence type="ECO:0000256" key="1">
    <source>
        <dbReference type="ARBA" id="ARBA00008748"/>
    </source>
</evidence>
<evidence type="ECO:0000256" key="5">
    <source>
        <dbReference type="ARBA" id="ARBA00022777"/>
    </source>
</evidence>
<evidence type="ECO:0000256" key="7">
    <source>
        <dbReference type="HAMAP-Rule" id="MF_00020"/>
    </source>
</evidence>
<dbReference type="PANTHER" id="PTHR21060">
    <property type="entry name" value="ACETATE KINASE"/>
    <property type="match status" value="1"/>
</dbReference>
<comment type="subunit">
    <text evidence="7">Homodimer.</text>
</comment>
<feature type="active site" description="Proton donor/acceptor" evidence="7">
    <location>
        <position position="146"/>
    </location>
</feature>
<feature type="binding site" evidence="7">
    <location>
        <position position="7"/>
    </location>
    <ligand>
        <name>Mg(2+)</name>
        <dbReference type="ChEBI" id="CHEBI:18420"/>
    </ligand>
</feature>
<evidence type="ECO:0000313" key="9">
    <source>
        <dbReference type="EMBL" id="MBC8562949.1"/>
    </source>
</evidence>
<dbReference type="PIRSF" id="PIRSF000722">
    <property type="entry name" value="Acetate_prop_kin"/>
    <property type="match status" value="1"/>
</dbReference>
<proteinExistence type="inferred from homology"/>
<feature type="binding site" evidence="7">
    <location>
        <begin position="281"/>
        <end position="283"/>
    </location>
    <ligand>
        <name>ATP</name>
        <dbReference type="ChEBI" id="CHEBI:30616"/>
    </ligand>
</feature>
<keyword evidence="7" id="KW-0479">Metal-binding</keyword>
<comment type="catalytic activity">
    <reaction evidence="7">
        <text>acetate + ATP = acetyl phosphate + ADP</text>
        <dbReference type="Rhea" id="RHEA:11352"/>
        <dbReference type="ChEBI" id="CHEBI:22191"/>
        <dbReference type="ChEBI" id="CHEBI:30089"/>
        <dbReference type="ChEBI" id="CHEBI:30616"/>
        <dbReference type="ChEBI" id="CHEBI:456216"/>
        <dbReference type="EC" id="2.7.2.1"/>
    </reaction>
</comment>
<feature type="binding site" evidence="7">
    <location>
        <position position="382"/>
    </location>
    <ligand>
        <name>Mg(2+)</name>
        <dbReference type="ChEBI" id="CHEBI:18420"/>
    </ligand>
</feature>
<feature type="site" description="Transition state stabilizer" evidence="7">
    <location>
        <position position="239"/>
    </location>
</feature>
<dbReference type="Proteomes" id="UP000606193">
    <property type="component" value="Unassembled WGS sequence"/>
</dbReference>
<keyword evidence="10" id="KW-1185">Reference proteome</keyword>
<dbReference type="PROSITE" id="PS01075">
    <property type="entry name" value="ACETATE_KINASE_1"/>
    <property type="match status" value="1"/>
</dbReference>
<comment type="caution">
    <text evidence="9">The sequence shown here is derived from an EMBL/GenBank/DDBJ whole genome shotgun (WGS) entry which is preliminary data.</text>
</comment>
<dbReference type="PRINTS" id="PR00471">
    <property type="entry name" value="ACETATEKNASE"/>
</dbReference>
<comment type="function">
    <text evidence="7">Catalyzes the formation of acetyl phosphate from acetate and ATP. Can also catalyze the reverse reaction.</text>
</comment>
<dbReference type="InterPro" id="IPR004372">
    <property type="entry name" value="Ac/propionate_kinase"/>
</dbReference>